<dbReference type="AlphaFoldDB" id="A0A7G8TDY2"/>
<organism evidence="1 2">
    <name type="scientific">Caproicibacter fermentans</name>
    <dbReference type="NCBI Taxonomy" id="2576756"/>
    <lineage>
        <taxon>Bacteria</taxon>
        <taxon>Bacillati</taxon>
        <taxon>Bacillota</taxon>
        <taxon>Clostridia</taxon>
        <taxon>Eubacteriales</taxon>
        <taxon>Acutalibacteraceae</taxon>
        <taxon>Caproicibacter</taxon>
    </lineage>
</organism>
<gene>
    <name evidence="1" type="ORF">HCR03_06155</name>
</gene>
<evidence type="ECO:0000313" key="2">
    <source>
        <dbReference type="Proteomes" id="UP000515909"/>
    </source>
</evidence>
<dbReference type="RefSeq" id="WP_187037131.1">
    <property type="nucleotide sequence ID" value="NZ_CP060286.1"/>
</dbReference>
<sequence>MYDITNIARRYFSVKLTAEDEDGKEHTTVVEVGPPRLKMLREMMDIAVKATKEAESGETKTVENVIAELRDIIRKMLNKNKSGYKVPNEYVEAMDFDEMIGLLNAFFDWMNQTKQNDPN</sequence>
<dbReference type="Proteomes" id="UP000515909">
    <property type="component" value="Chromosome"/>
</dbReference>
<name>A0A7G8TDY2_9FIRM</name>
<dbReference type="EMBL" id="CP060286">
    <property type="protein sequence ID" value="QNK41823.1"/>
    <property type="molecule type" value="Genomic_DNA"/>
</dbReference>
<evidence type="ECO:0000313" key="1">
    <source>
        <dbReference type="EMBL" id="QNK41823.1"/>
    </source>
</evidence>
<reference evidence="1 2" key="1">
    <citation type="submission" date="2020-08" db="EMBL/GenBank/DDBJ databases">
        <title>The isolate Caproiciproducens sp. 7D4C2 produces n-caproate at mildly acidic conditions from hexoses: genome and rBOX comparison with related strains and chain-elongating bacteria.</title>
        <authorList>
            <person name="Esquivel-Elizondo S."/>
            <person name="Bagci C."/>
            <person name="Temovska M."/>
            <person name="Jeon B.S."/>
            <person name="Bessarab I."/>
            <person name="Williams R.B.H."/>
            <person name="Huson D.H."/>
            <person name="Angenent L.T."/>
        </authorList>
    </citation>
    <scope>NUCLEOTIDE SEQUENCE [LARGE SCALE GENOMIC DNA]</scope>
    <source>
        <strain evidence="1 2">7D4C2</strain>
    </source>
</reference>
<accession>A0A7G8TDY2</accession>
<proteinExistence type="predicted"/>
<dbReference type="KEGG" id="cfem:HCR03_06155"/>
<protein>
    <submittedName>
        <fullName evidence="1">Uncharacterized protein</fullName>
    </submittedName>
</protein>